<dbReference type="SUPFAM" id="SSF56601">
    <property type="entry name" value="beta-lactamase/transpeptidase-like"/>
    <property type="match status" value="1"/>
</dbReference>
<dbReference type="Gene3D" id="2.60.410.10">
    <property type="entry name" value="D-Ala-D-Ala carboxypeptidase, C-terminal domain"/>
    <property type="match status" value="1"/>
</dbReference>
<dbReference type="OrthoDB" id="9791132at2"/>
<dbReference type="InterPro" id="IPR037167">
    <property type="entry name" value="Peptidase_S11_C_sf"/>
</dbReference>
<comment type="catalytic activity">
    <reaction evidence="12">
        <text>Preferential cleavage: (Ac)2-L-Lys-D-Ala-|-D-Ala. Also transpeptidation of peptidyl-alanyl moieties that are N-acyl substituents of D-alanine.</text>
        <dbReference type="EC" id="3.4.16.4"/>
    </reaction>
</comment>
<evidence type="ECO:0000259" key="17">
    <source>
        <dbReference type="SMART" id="SM00936"/>
    </source>
</evidence>
<dbReference type="PANTHER" id="PTHR21581:SF6">
    <property type="entry name" value="TRAFFICKING PROTEIN PARTICLE COMPLEX SUBUNIT 12"/>
    <property type="match status" value="1"/>
</dbReference>
<evidence type="ECO:0000256" key="9">
    <source>
        <dbReference type="ARBA" id="ARBA00022960"/>
    </source>
</evidence>
<dbReference type="AlphaFoldDB" id="A0A4R3KVE8"/>
<keyword evidence="11" id="KW-0961">Cell wall biogenesis/degradation</keyword>
<feature type="active site" description="Acyl-ester intermediate" evidence="13">
    <location>
        <position position="60"/>
    </location>
</feature>
<evidence type="ECO:0000256" key="4">
    <source>
        <dbReference type="ARBA" id="ARBA00012448"/>
    </source>
</evidence>
<dbReference type="InterPro" id="IPR001967">
    <property type="entry name" value="Peptidase_S11_N"/>
</dbReference>
<dbReference type="GO" id="GO:0071555">
    <property type="term" value="P:cell wall organization"/>
    <property type="evidence" value="ECO:0007669"/>
    <property type="project" value="UniProtKB-KW"/>
</dbReference>
<proteinExistence type="inferred from homology"/>
<dbReference type="Pfam" id="PF00768">
    <property type="entry name" value="Peptidase_S11"/>
    <property type="match status" value="1"/>
</dbReference>
<feature type="active site" evidence="13">
    <location>
        <position position="120"/>
    </location>
</feature>
<evidence type="ECO:0000256" key="11">
    <source>
        <dbReference type="ARBA" id="ARBA00023316"/>
    </source>
</evidence>
<keyword evidence="7 16" id="KW-0732">Signal</keyword>
<dbReference type="InterPro" id="IPR012907">
    <property type="entry name" value="Peptidase_S11_C"/>
</dbReference>
<keyword evidence="19" id="KW-1185">Reference proteome</keyword>
<evidence type="ECO:0000256" key="8">
    <source>
        <dbReference type="ARBA" id="ARBA00022801"/>
    </source>
</evidence>
<reference evidence="18 19" key="1">
    <citation type="submission" date="2019-03" db="EMBL/GenBank/DDBJ databases">
        <title>Genomic Encyclopedia of Type Strains, Phase IV (KMG-IV): sequencing the most valuable type-strain genomes for metagenomic binning, comparative biology and taxonomic classification.</title>
        <authorList>
            <person name="Goeker M."/>
        </authorList>
    </citation>
    <scope>NUCLEOTIDE SEQUENCE [LARGE SCALE GENOMIC DNA]</scope>
    <source>
        <strain evidence="18 19">DSM 26752</strain>
    </source>
</reference>
<dbReference type="Gene3D" id="3.40.710.10">
    <property type="entry name" value="DD-peptidase/beta-lactamase superfamily"/>
    <property type="match status" value="1"/>
</dbReference>
<dbReference type="UniPathway" id="UPA00219"/>
<dbReference type="GO" id="GO:0009252">
    <property type="term" value="P:peptidoglycan biosynthetic process"/>
    <property type="evidence" value="ECO:0007669"/>
    <property type="project" value="UniProtKB-UniPathway"/>
</dbReference>
<evidence type="ECO:0000256" key="15">
    <source>
        <dbReference type="RuleBase" id="RU004016"/>
    </source>
</evidence>
<evidence type="ECO:0000256" key="13">
    <source>
        <dbReference type="PIRSR" id="PIRSR618044-1"/>
    </source>
</evidence>
<feature type="binding site" evidence="14">
    <location>
        <position position="226"/>
    </location>
    <ligand>
        <name>substrate</name>
    </ligand>
</feature>
<evidence type="ECO:0000256" key="5">
    <source>
        <dbReference type="ARBA" id="ARBA00022645"/>
    </source>
</evidence>
<protein>
    <recommendedName>
        <fullName evidence="4">serine-type D-Ala-D-Ala carboxypeptidase</fullName>
        <ecNumber evidence="4">3.4.16.4</ecNumber>
    </recommendedName>
</protein>
<evidence type="ECO:0000256" key="12">
    <source>
        <dbReference type="ARBA" id="ARBA00034000"/>
    </source>
</evidence>
<feature type="signal peptide" evidence="16">
    <location>
        <begin position="1"/>
        <end position="25"/>
    </location>
</feature>
<dbReference type="RefSeq" id="WP_132027715.1">
    <property type="nucleotide sequence ID" value="NZ_CP068564.1"/>
</dbReference>
<feature type="chain" id="PRO_5039059765" description="serine-type D-Ala-D-Ala carboxypeptidase" evidence="16">
    <location>
        <begin position="26"/>
        <end position="396"/>
    </location>
</feature>
<dbReference type="InterPro" id="IPR012338">
    <property type="entry name" value="Beta-lactam/transpept-like"/>
</dbReference>
<dbReference type="InterPro" id="IPR015956">
    <property type="entry name" value="Peniciliin-bd_prot_C_sf"/>
</dbReference>
<dbReference type="PRINTS" id="PR00725">
    <property type="entry name" value="DADACBPTASE1"/>
</dbReference>
<dbReference type="GO" id="GO:0008360">
    <property type="term" value="P:regulation of cell shape"/>
    <property type="evidence" value="ECO:0007669"/>
    <property type="project" value="UniProtKB-KW"/>
</dbReference>
<keyword evidence="10" id="KW-0573">Peptidoglycan synthesis</keyword>
<evidence type="ECO:0000256" key="1">
    <source>
        <dbReference type="ARBA" id="ARBA00003217"/>
    </source>
</evidence>
<keyword evidence="8" id="KW-0378">Hydrolase</keyword>
<keyword evidence="9" id="KW-0133">Cell shape</keyword>
<dbReference type="Pfam" id="PF07943">
    <property type="entry name" value="PBP5_C"/>
    <property type="match status" value="1"/>
</dbReference>
<evidence type="ECO:0000256" key="14">
    <source>
        <dbReference type="PIRSR" id="PIRSR618044-2"/>
    </source>
</evidence>
<dbReference type="SUPFAM" id="SSF69189">
    <property type="entry name" value="Penicillin-binding protein associated domain"/>
    <property type="match status" value="1"/>
</dbReference>
<comment type="caution">
    <text evidence="18">The sequence shown here is derived from an EMBL/GenBank/DDBJ whole genome shotgun (WGS) entry which is preliminary data.</text>
</comment>
<feature type="active site" description="Proton acceptor" evidence="13">
    <location>
        <position position="63"/>
    </location>
</feature>
<organism evidence="18 19">
    <name type="scientific">Keratinibaculum paraultunense</name>
    <dbReference type="NCBI Taxonomy" id="1278232"/>
    <lineage>
        <taxon>Bacteria</taxon>
        <taxon>Bacillati</taxon>
        <taxon>Bacillota</taxon>
        <taxon>Tissierellia</taxon>
        <taxon>Tissierellales</taxon>
        <taxon>Tepidimicrobiaceae</taxon>
        <taxon>Keratinibaculum</taxon>
    </lineage>
</organism>
<keyword evidence="5 18" id="KW-0121">Carboxypeptidase</keyword>
<evidence type="ECO:0000256" key="2">
    <source>
        <dbReference type="ARBA" id="ARBA00004752"/>
    </source>
</evidence>
<dbReference type="Proteomes" id="UP000294567">
    <property type="component" value="Unassembled WGS sequence"/>
</dbReference>
<dbReference type="GO" id="GO:0009002">
    <property type="term" value="F:serine-type D-Ala-D-Ala carboxypeptidase activity"/>
    <property type="evidence" value="ECO:0007669"/>
    <property type="project" value="UniProtKB-EC"/>
</dbReference>
<name>A0A4R3KVE8_9FIRM</name>
<dbReference type="GO" id="GO:0006508">
    <property type="term" value="P:proteolysis"/>
    <property type="evidence" value="ECO:0007669"/>
    <property type="project" value="UniProtKB-KW"/>
</dbReference>
<feature type="domain" description="Peptidase S11 D-Ala-D-Ala carboxypeptidase A C-terminal" evidence="17">
    <location>
        <begin position="283"/>
        <end position="371"/>
    </location>
</feature>
<comment type="similarity">
    <text evidence="3 15">Belongs to the peptidase S11 family.</text>
</comment>
<evidence type="ECO:0000256" key="6">
    <source>
        <dbReference type="ARBA" id="ARBA00022670"/>
    </source>
</evidence>
<dbReference type="InterPro" id="IPR018044">
    <property type="entry name" value="Peptidase_S11"/>
</dbReference>
<evidence type="ECO:0000256" key="3">
    <source>
        <dbReference type="ARBA" id="ARBA00007164"/>
    </source>
</evidence>
<dbReference type="PANTHER" id="PTHR21581">
    <property type="entry name" value="D-ALANYL-D-ALANINE CARBOXYPEPTIDASE"/>
    <property type="match status" value="1"/>
</dbReference>
<dbReference type="SMART" id="SM00936">
    <property type="entry name" value="PBP5_C"/>
    <property type="match status" value="1"/>
</dbReference>
<dbReference type="EMBL" id="SMAE01000007">
    <property type="protein sequence ID" value="TCS88696.1"/>
    <property type="molecule type" value="Genomic_DNA"/>
</dbReference>
<evidence type="ECO:0000313" key="18">
    <source>
        <dbReference type="EMBL" id="TCS88696.1"/>
    </source>
</evidence>
<comment type="function">
    <text evidence="1">Removes C-terminal D-alanyl residues from sugar-peptide cell wall precursors.</text>
</comment>
<accession>A0A4R3KVE8</accession>
<dbReference type="EC" id="3.4.16.4" evidence="4"/>
<comment type="pathway">
    <text evidence="2">Cell wall biogenesis; peptidoglycan biosynthesis.</text>
</comment>
<evidence type="ECO:0000256" key="16">
    <source>
        <dbReference type="SAM" id="SignalP"/>
    </source>
</evidence>
<evidence type="ECO:0000313" key="19">
    <source>
        <dbReference type="Proteomes" id="UP000294567"/>
    </source>
</evidence>
<gene>
    <name evidence="18" type="ORF">EDD65_10747</name>
</gene>
<keyword evidence="6" id="KW-0645">Protease</keyword>
<evidence type="ECO:0000256" key="10">
    <source>
        <dbReference type="ARBA" id="ARBA00022984"/>
    </source>
</evidence>
<sequence length="396" mass="44765">MNKKFTRTFLLSLLFIFIINSATFASINIEDEVSAYLLGNFETGEILEGYNIHEPMEVASITKIMTYLVVMEEVEKGSISLYDKICIDDDITRIKGSSLNLKKGEIFSVEDLIKASIVVSANDATYALAKHTAGTEGAFVRMMNEKARELGLDTAIFFNSTGLPEAGLQNMMSPKEIFILSRYVINKFPQILSLATIPEINIPWRNYRKENTNPLLKEIEGIDGLKTGFTNKAGYCLVSTIKVSVCDEKHKDFRLIGIIMGTESEQKRKEIGKKLIQYGLDNYSNRIIAYKSVPLDVVYVPKSRDKYIEVYPSDDYSIIAKIGDNLDIDIKIDENIKFPLKELDKIGKMIIYKNGQAVDELNLVVHEEVKKERLFLAVFRYIKDLLSAISSRIVTG</sequence>
<evidence type="ECO:0000256" key="7">
    <source>
        <dbReference type="ARBA" id="ARBA00022729"/>
    </source>
</evidence>